<dbReference type="GO" id="GO:0046872">
    <property type="term" value="F:metal ion binding"/>
    <property type="evidence" value="ECO:0007669"/>
    <property type="project" value="UniProtKB-KW"/>
</dbReference>
<comment type="cofactor">
    <cofactor evidence="1">
        <name>a divalent metal cation</name>
        <dbReference type="ChEBI" id="CHEBI:60240"/>
    </cofactor>
</comment>
<evidence type="ECO:0000313" key="5">
    <source>
        <dbReference type="Proteomes" id="UP001219518"/>
    </source>
</evidence>
<gene>
    <name evidence="4" type="ORF">KUF71_019888</name>
</gene>
<reference evidence="4" key="2">
    <citation type="journal article" date="2023" name="BMC Genomics">
        <title>Pest status, molecular evolution, and epigenetic factors derived from the genome assembly of Frankliniella fusca, a thysanopteran phytovirus vector.</title>
        <authorList>
            <person name="Catto M.A."/>
            <person name="Labadie P.E."/>
            <person name="Jacobson A.L."/>
            <person name="Kennedy G.G."/>
            <person name="Srinivasan R."/>
            <person name="Hunt B.G."/>
        </authorList>
    </citation>
    <scope>NUCLEOTIDE SEQUENCE</scope>
    <source>
        <strain evidence="4">PL_HMW_Pooled</strain>
    </source>
</reference>
<dbReference type="EMBL" id="JAHWGI010000132">
    <property type="protein sequence ID" value="KAK3909879.1"/>
    <property type="molecule type" value="Genomic_DNA"/>
</dbReference>
<feature type="non-terminal residue" evidence="4">
    <location>
        <position position="1"/>
    </location>
</feature>
<feature type="domain" description="DDE Tnp4" evidence="3">
    <location>
        <begin position="143"/>
        <end position="206"/>
    </location>
</feature>
<name>A0AAE1GVF0_9NEOP</name>
<organism evidence="4 5">
    <name type="scientific">Frankliniella fusca</name>
    <dbReference type="NCBI Taxonomy" id="407009"/>
    <lineage>
        <taxon>Eukaryota</taxon>
        <taxon>Metazoa</taxon>
        <taxon>Ecdysozoa</taxon>
        <taxon>Arthropoda</taxon>
        <taxon>Hexapoda</taxon>
        <taxon>Insecta</taxon>
        <taxon>Pterygota</taxon>
        <taxon>Neoptera</taxon>
        <taxon>Paraneoptera</taxon>
        <taxon>Thysanoptera</taxon>
        <taxon>Terebrantia</taxon>
        <taxon>Thripoidea</taxon>
        <taxon>Thripidae</taxon>
        <taxon>Frankliniella</taxon>
    </lineage>
</organism>
<dbReference type="InterPro" id="IPR027806">
    <property type="entry name" value="HARBI1_dom"/>
</dbReference>
<dbReference type="Proteomes" id="UP001219518">
    <property type="component" value="Unassembled WGS sequence"/>
</dbReference>
<evidence type="ECO:0000256" key="1">
    <source>
        <dbReference type="ARBA" id="ARBA00001968"/>
    </source>
</evidence>
<keyword evidence="5" id="KW-1185">Reference proteome</keyword>
<accession>A0AAE1GVF0</accession>
<evidence type="ECO:0000259" key="3">
    <source>
        <dbReference type="Pfam" id="PF13359"/>
    </source>
</evidence>
<comment type="caution">
    <text evidence="4">The sequence shown here is derived from an EMBL/GenBank/DDBJ whole genome shotgun (WGS) entry which is preliminary data.</text>
</comment>
<protein>
    <submittedName>
        <fullName evidence="4">Chorion transcription factor Cf2</fullName>
    </submittedName>
</protein>
<evidence type="ECO:0000313" key="4">
    <source>
        <dbReference type="EMBL" id="KAK3909879.1"/>
    </source>
</evidence>
<dbReference type="Pfam" id="PF13359">
    <property type="entry name" value="DDE_Tnp_4"/>
    <property type="match status" value="1"/>
</dbReference>
<sequence>MGPVLPVRSLIRNYILLSVQRRRNGCPLTEDDDGSIKVLAAYNLLKRESLRLRTLLALAKRRKKAGVMREFDTDAHFEFMRMTPEGFDWLLERIEPVISKSSLRRDPISAGERLAITLSEVFWRRNSAEFESIWDFPMSVGAIDGKHCFVQKFPIMGSECYNCKFGNSLILLAISDAKYKFIMVDAGFRGRESDGGVFARSEFGQLFLNCQ</sequence>
<evidence type="ECO:0000256" key="2">
    <source>
        <dbReference type="ARBA" id="ARBA00022723"/>
    </source>
</evidence>
<reference evidence="4" key="1">
    <citation type="submission" date="2021-07" db="EMBL/GenBank/DDBJ databases">
        <authorList>
            <person name="Catto M.A."/>
            <person name="Jacobson A."/>
            <person name="Kennedy G."/>
            <person name="Labadie P."/>
            <person name="Hunt B.G."/>
            <person name="Srinivasan R."/>
        </authorList>
    </citation>
    <scope>NUCLEOTIDE SEQUENCE</scope>
    <source>
        <strain evidence="4">PL_HMW_Pooled</strain>
        <tissue evidence="4">Head</tissue>
    </source>
</reference>
<proteinExistence type="predicted"/>
<dbReference type="AlphaFoldDB" id="A0AAE1GVF0"/>
<keyword evidence="2" id="KW-0479">Metal-binding</keyword>